<dbReference type="EMBL" id="MUGW01000002">
    <property type="protein sequence ID" value="OXA96092.1"/>
    <property type="molecule type" value="Genomic_DNA"/>
</dbReference>
<dbReference type="CDD" id="cd20745">
    <property type="entry name" value="FIX_RhsA_AHH_HNH-like"/>
    <property type="match status" value="1"/>
</dbReference>
<dbReference type="AlphaFoldDB" id="A0A226HPM5"/>
<keyword evidence="2" id="KW-1185">Reference proteome</keyword>
<dbReference type="CDD" id="cd00719">
    <property type="entry name" value="GIY-YIG_SF"/>
    <property type="match status" value="1"/>
</dbReference>
<organism evidence="1 2">
    <name type="scientific">Flavobacterium hercynium</name>
    <dbReference type="NCBI Taxonomy" id="387094"/>
    <lineage>
        <taxon>Bacteria</taxon>
        <taxon>Pseudomonadati</taxon>
        <taxon>Bacteroidota</taxon>
        <taxon>Flavobacteriia</taxon>
        <taxon>Flavobacteriales</taxon>
        <taxon>Flavobacteriaceae</taxon>
        <taxon>Flavobacterium</taxon>
    </lineage>
</organism>
<reference evidence="1 2" key="1">
    <citation type="submission" date="2016-11" db="EMBL/GenBank/DDBJ databases">
        <title>Whole genomes of Flavobacteriaceae.</title>
        <authorList>
            <person name="Stine C."/>
            <person name="Li C."/>
            <person name="Tadesse D."/>
        </authorList>
    </citation>
    <scope>NUCLEOTIDE SEQUENCE [LARGE SCALE GENOMIC DNA]</scope>
    <source>
        <strain evidence="1 2">DSM 18292</strain>
    </source>
</reference>
<evidence type="ECO:0000313" key="1">
    <source>
        <dbReference type="EMBL" id="OXA96092.1"/>
    </source>
</evidence>
<dbReference type="RefSeq" id="WP_089047888.1">
    <property type="nucleotide sequence ID" value="NZ_FXTV01000001.1"/>
</dbReference>
<gene>
    <name evidence="1" type="ORF">B0A66_00485</name>
</gene>
<proteinExistence type="predicted"/>
<sequence length="519" mass="57040">MSRIRIVGGTITKTTKGDHNIFSDENIVYSSGTTISETSETGITYGEPEDLPEFKMVDIKVTKVEGPFDEEKNIVKDVIAGESYTYKATPSRKPTGSELTLLKWAVKNDDKEEVKISGISHLNQVSSDGTMPINIRLVDCNKATVFAYFNDKSENPGIQINLNGEDGEIKENQKDTNIFIVNEEGTKLNQIKHEFVSVGESIAQIKRTTSAGFTSSGTVIVSQFKSQVASRGEEVWAYKNEHATFEGTLEQAKKAFPDVDFSGLKKPVSKDRIVPEFNTNITIPRYSPLKWETLNEFDAEKNGGKPTNWDAYLDATQSALDIIGLIPVVGEAADIISGTISLARGNYGDAALSFASAIPIVGSAVGGIKIVKKATKVLDKIADNKGVYDLVVKNGDDIQGYVGQSKDVFKRITNHFNKNLKKPGKLSHTTKEGAEIIHRMKGSTKKEREMYEQFIILEKYGGDIASKSSTEVSKLINKVNPVGGKFKLGTPEGRKLFKEEALKVAKKYNLPTTFDPPNF</sequence>
<accession>A0A226HPM5</accession>
<evidence type="ECO:0000313" key="2">
    <source>
        <dbReference type="Proteomes" id="UP000198345"/>
    </source>
</evidence>
<name>A0A226HPM5_9FLAO</name>
<comment type="caution">
    <text evidence="1">The sequence shown here is derived from an EMBL/GenBank/DDBJ whole genome shotgun (WGS) entry which is preliminary data.</text>
</comment>
<protein>
    <submittedName>
        <fullName evidence="1">Uncharacterized protein</fullName>
    </submittedName>
</protein>
<dbReference type="Proteomes" id="UP000198345">
    <property type="component" value="Unassembled WGS sequence"/>
</dbReference>